<dbReference type="InterPro" id="IPR038282">
    <property type="entry name" value="DUF2267_sf"/>
</dbReference>
<comment type="caution">
    <text evidence="1">The sequence shown here is derived from an EMBL/GenBank/DDBJ whole genome shotgun (WGS) entry which is preliminary data.</text>
</comment>
<name>A0A8T4GZ91_9EURY</name>
<evidence type="ECO:0000313" key="1">
    <source>
        <dbReference type="EMBL" id="MBP1987740.1"/>
    </source>
</evidence>
<accession>A0A8T4GZ91</accession>
<organism evidence="1 2">
    <name type="scientific">Halolamina salifodinae</name>
    <dbReference type="NCBI Taxonomy" id="1202767"/>
    <lineage>
        <taxon>Archaea</taxon>
        <taxon>Methanobacteriati</taxon>
        <taxon>Methanobacteriota</taxon>
        <taxon>Stenosarchaea group</taxon>
        <taxon>Halobacteria</taxon>
        <taxon>Halobacteriales</taxon>
        <taxon>Haloferacaceae</taxon>
    </lineage>
</organism>
<reference evidence="1" key="1">
    <citation type="submission" date="2021-03" db="EMBL/GenBank/DDBJ databases">
        <title>Genomic Encyclopedia of Type Strains, Phase IV (KMG-IV): sequencing the most valuable type-strain genomes for metagenomic binning, comparative biology and taxonomic classification.</title>
        <authorList>
            <person name="Goeker M."/>
        </authorList>
    </citation>
    <scope>NUCLEOTIDE SEQUENCE</scope>
    <source>
        <strain evidence="1">DSM 26232</strain>
    </source>
</reference>
<dbReference type="Pfam" id="PF10025">
    <property type="entry name" value="DUF2267"/>
    <property type="match status" value="2"/>
</dbReference>
<dbReference type="InterPro" id="IPR018727">
    <property type="entry name" value="DUF2267"/>
</dbReference>
<dbReference type="EMBL" id="JAGGLC010000005">
    <property type="protein sequence ID" value="MBP1987740.1"/>
    <property type="molecule type" value="Genomic_DNA"/>
</dbReference>
<dbReference type="AlphaFoldDB" id="A0A8T4GZ91"/>
<dbReference type="RefSeq" id="WP_209492109.1">
    <property type="nucleotide sequence ID" value="NZ_JAGGLC010000005.1"/>
</dbReference>
<gene>
    <name evidence="1" type="ORF">J2753_002250</name>
</gene>
<proteinExistence type="predicted"/>
<keyword evidence="2" id="KW-1185">Reference proteome</keyword>
<sequence length="252" mass="27355">MSEYELLDLACESKAFESKEAADRTITATLSALGASVSPGNRRDIAKYLPEHYAANIREAEGEATTPLDLEAFLDRVQTEADIEHPKPKVRVVLASLIEVVGEDVISDVRDQLPPEYGTLFEPATVEPGRSFVDVVAEKGEFDDETAESAARETLAVLGHRLSEGEALDITPYLRGEASSWLSVRATHNAEAFSPEEFIERIAARADVSEDRAREYAGAVADALVETVPEAEREHAAAQLPDQYASVIALDG</sequence>
<protein>
    <submittedName>
        <fullName evidence="1">Uncharacterized protein (DUF2267 family)</fullName>
    </submittedName>
</protein>
<dbReference type="Proteomes" id="UP000823736">
    <property type="component" value="Unassembled WGS sequence"/>
</dbReference>
<evidence type="ECO:0000313" key="2">
    <source>
        <dbReference type="Proteomes" id="UP000823736"/>
    </source>
</evidence>
<dbReference type="Gene3D" id="1.10.490.110">
    <property type="entry name" value="Uncharacterized conserved protein DUF2267"/>
    <property type="match status" value="2"/>
</dbReference>
<dbReference type="OrthoDB" id="212282at2157"/>